<feature type="region of interest" description="Disordered" evidence="1">
    <location>
        <begin position="64"/>
        <end position="94"/>
    </location>
</feature>
<name>A0A6C0B650_9ZZZZ</name>
<proteinExistence type="predicted"/>
<feature type="compositionally biased region" description="Basic residues" evidence="1">
    <location>
        <begin position="80"/>
        <end position="94"/>
    </location>
</feature>
<protein>
    <submittedName>
        <fullName evidence="2">Uncharacterized protein</fullName>
    </submittedName>
</protein>
<accession>A0A6C0B650</accession>
<dbReference type="EMBL" id="MN739082">
    <property type="protein sequence ID" value="QHS87532.1"/>
    <property type="molecule type" value="Genomic_DNA"/>
</dbReference>
<organism evidence="2">
    <name type="scientific">viral metagenome</name>
    <dbReference type="NCBI Taxonomy" id="1070528"/>
    <lineage>
        <taxon>unclassified sequences</taxon>
        <taxon>metagenomes</taxon>
        <taxon>organismal metagenomes</taxon>
    </lineage>
</organism>
<reference evidence="2" key="1">
    <citation type="journal article" date="2020" name="Nature">
        <title>Giant virus diversity and host interactions through global metagenomics.</title>
        <authorList>
            <person name="Schulz F."/>
            <person name="Roux S."/>
            <person name="Paez-Espino D."/>
            <person name="Jungbluth S."/>
            <person name="Walsh D.A."/>
            <person name="Denef V.J."/>
            <person name="McMahon K.D."/>
            <person name="Konstantinidis K.T."/>
            <person name="Eloe-Fadrosh E.A."/>
            <person name="Kyrpides N.C."/>
            <person name="Woyke T."/>
        </authorList>
    </citation>
    <scope>NUCLEOTIDE SEQUENCE</scope>
    <source>
        <strain evidence="2">GVMAG-M-3300010157-4</strain>
    </source>
</reference>
<feature type="compositionally biased region" description="Polar residues" evidence="1">
    <location>
        <begin position="64"/>
        <end position="73"/>
    </location>
</feature>
<evidence type="ECO:0000313" key="2">
    <source>
        <dbReference type="EMBL" id="QHS87532.1"/>
    </source>
</evidence>
<evidence type="ECO:0000256" key="1">
    <source>
        <dbReference type="SAM" id="MobiDB-lite"/>
    </source>
</evidence>
<dbReference type="AlphaFoldDB" id="A0A6C0B650"/>
<sequence length="94" mass="11187">MAEEESWDELIKALENETHEKEEKKEKNIVNQHVDWTAVIKAAEVANQNEKKIQELAANQQISNYKQRTQTRADQAIQRMFHRKTSKNRRRKTP</sequence>